<evidence type="ECO:0000256" key="1">
    <source>
        <dbReference type="SAM" id="MobiDB-lite"/>
    </source>
</evidence>
<reference evidence="2" key="1">
    <citation type="submission" date="2020-11" db="EMBL/GenBank/DDBJ databases">
        <authorList>
            <person name="Tran Van P."/>
        </authorList>
    </citation>
    <scope>NUCLEOTIDE SEQUENCE</scope>
</reference>
<dbReference type="EMBL" id="OA566082">
    <property type="protein sequence ID" value="CAD7198254.1"/>
    <property type="molecule type" value="Genomic_DNA"/>
</dbReference>
<organism evidence="2">
    <name type="scientific">Timema douglasi</name>
    <name type="common">Walking stick</name>
    <dbReference type="NCBI Taxonomy" id="61478"/>
    <lineage>
        <taxon>Eukaryota</taxon>
        <taxon>Metazoa</taxon>
        <taxon>Ecdysozoa</taxon>
        <taxon>Arthropoda</taxon>
        <taxon>Hexapoda</taxon>
        <taxon>Insecta</taxon>
        <taxon>Pterygota</taxon>
        <taxon>Neoptera</taxon>
        <taxon>Polyneoptera</taxon>
        <taxon>Phasmatodea</taxon>
        <taxon>Timematodea</taxon>
        <taxon>Timematoidea</taxon>
        <taxon>Timematidae</taxon>
        <taxon>Timema</taxon>
    </lineage>
</organism>
<feature type="region of interest" description="Disordered" evidence="1">
    <location>
        <begin position="57"/>
        <end position="90"/>
    </location>
</feature>
<feature type="region of interest" description="Disordered" evidence="1">
    <location>
        <begin position="714"/>
        <end position="735"/>
    </location>
</feature>
<gene>
    <name evidence="2" type="ORF">TDIB3V08_LOCUS4537</name>
</gene>
<dbReference type="AlphaFoldDB" id="A0A7R8Z979"/>
<accession>A0A7R8Z979</accession>
<feature type="region of interest" description="Disordered" evidence="1">
    <location>
        <begin position="574"/>
        <end position="596"/>
    </location>
</feature>
<protein>
    <submittedName>
        <fullName evidence="2">Uncharacterized protein</fullName>
    </submittedName>
</protein>
<proteinExistence type="predicted"/>
<feature type="region of interest" description="Disordered" evidence="1">
    <location>
        <begin position="772"/>
        <end position="804"/>
    </location>
</feature>
<feature type="compositionally biased region" description="Basic residues" evidence="1">
    <location>
        <begin position="65"/>
        <end position="82"/>
    </location>
</feature>
<evidence type="ECO:0000313" key="2">
    <source>
        <dbReference type="EMBL" id="CAD7198254.1"/>
    </source>
</evidence>
<sequence>MRDGLDVSQNRVDWRAYVRAVMKFQLLEIFRMLVLRRSYTLGALVLPVLTEGMSNGSSEEMVSFPKRRTARRQFSKRKRGRKGRDNILRGGMGDKNCDTVSLFPLLHSVQPSTLQQLETPPDACEGLARKTDNFEEPTMRTSWRRMVNYSDGRLVETVAMSISDGLAEELLKLRLGEAVGEVAWKLVPVGETGLNADLAEEEFAIESSFLFLHDAMYWCNVLLLVAAIDKPQAPSLGTISSMAFLKSSPHRRRTSSRTERFLFGKSLSRTSKEAAERLFLLVSTGLLFEVFVGLSEGLRFSSMFSGLFSSLQNLSEVHPTEIRTSNSPSSAFELNTTSALANYATEAGTHPFQWDHSISTVSFGLPVTGKSGLKSWLDELRDSYHDAQQKLLDMVTEVSYVANWNLENKGRRCLMWQTGICRAGDGGFLCGKLESGEQGMEVSYVANWNLENKGWRCLMWQTGIWRADDMMALTSSHGGLRQPTSFWRAGYVPREGAVNHLDVGGRQPPPPYTIHTTWLAFGRRLHFTHTHFIPLSRPVSQHRPLSGLIRLEGGSRLPRFDSKVTCRRRRRGSLRRPLFGGRDGQQADYGSQRRDNRYVIQPLAPPSWRQSEVTLQSSPLAASIIYESDMEDWVLLHIRNVQRRQRRENIKMFRRQLRDTLNPFELLESEFKQLFRMSVVIGDTPDDHVGAGLRPTEKLLRHPADTAVQGGECLTRSGERGLGRGAEPRGSSEGTGGIQNGYGCICIYGDRKIRERNRAGWTSHRAEKVCISHPESPPATGPTVTTGPRYPPLEVAAGGPFPDA</sequence>
<name>A0A7R8Z979_TIMDO</name>